<evidence type="ECO:0000256" key="5">
    <source>
        <dbReference type="ARBA" id="ARBA00023002"/>
    </source>
</evidence>
<comment type="pathway">
    <text evidence="1">Amino-acid degradation; L-valine degradation.</text>
</comment>
<dbReference type="PANTHER" id="PTHR22981">
    <property type="entry name" value="3-HYDROXYISOBUTYRATE DEHYDROGENASE-RELATED"/>
    <property type="match status" value="1"/>
</dbReference>
<dbReference type="PANTHER" id="PTHR22981:SF7">
    <property type="entry name" value="3-HYDROXYISOBUTYRATE DEHYDROGENASE, MITOCHONDRIAL"/>
    <property type="match status" value="1"/>
</dbReference>
<dbReference type="GO" id="GO:0051287">
    <property type="term" value="F:NAD binding"/>
    <property type="evidence" value="ECO:0007669"/>
    <property type="project" value="InterPro"/>
</dbReference>
<dbReference type="Pfam" id="PF14833">
    <property type="entry name" value="NAD_binding_11"/>
    <property type="match status" value="1"/>
</dbReference>
<feature type="domain" description="3-hydroxyisobutyrate dehydrogenase-like NAD-binding" evidence="10">
    <location>
        <begin position="178"/>
        <end position="302"/>
    </location>
</feature>
<evidence type="ECO:0000259" key="9">
    <source>
        <dbReference type="Pfam" id="PF03446"/>
    </source>
</evidence>
<organism evidence="11 12">
    <name type="scientific">Chrysochromulina tobinii</name>
    <dbReference type="NCBI Taxonomy" id="1460289"/>
    <lineage>
        <taxon>Eukaryota</taxon>
        <taxon>Haptista</taxon>
        <taxon>Haptophyta</taxon>
        <taxon>Prymnesiophyceae</taxon>
        <taxon>Prymnesiales</taxon>
        <taxon>Chrysochromulinaceae</taxon>
        <taxon>Chrysochromulina</taxon>
    </lineage>
</organism>
<comment type="catalytic activity">
    <reaction evidence="7">
        <text>3-hydroxy-2-methylpropanoate + NAD(+) = 2-methyl-3-oxopropanoate + NADH + H(+)</text>
        <dbReference type="Rhea" id="RHEA:17681"/>
        <dbReference type="ChEBI" id="CHEBI:11805"/>
        <dbReference type="ChEBI" id="CHEBI:15378"/>
        <dbReference type="ChEBI" id="CHEBI:57540"/>
        <dbReference type="ChEBI" id="CHEBI:57700"/>
        <dbReference type="ChEBI" id="CHEBI:57945"/>
        <dbReference type="EC" id="1.1.1.31"/>
    </reaction>
</comment>
<evidence type="ECO:0000259" key="10">
    <source>
        <dbReference type="Pfam" id="PF14833"/>
    </source>
</evidence>
<proteinExistence type="inferred from homology"/>
<dbReference type="GO" id="GO:0008442">
    <property type="term" value="F:3-hydroxyisobutyrate dehydrogenase activity"/>
    <property type="evidence" value="ECO:0007669"/>
    <property type="project" value="UniProtKB-EC"/>
</dbReference>
<evidence type="ECO:0000256" key="7">
    <source>
        <dbReference type="ARBA" id="ARBA00049197"/>
    </source>
</evidence>
<feature type="active site" evidence="8">
    <location>
        <position position="184"/>
    </location>
</feature>
<evidence type="ECO:0000256" key="1">
    <source>
        <dbReference type="ARBA" id="ARBA00005109"/>
    </source>
</evidence>
<evidence type="ECO:0000256" key="2">
    <source>
        <dbReference type="ARBA" id="ARBA00006013"/>
    </source>
</evidence>
<dbReference type="GO" id="GO:0009083">
    <property type="term" value="P:branched-chain amino acid catabolic process"/>
    <property type="evidence" value="ECO:0007669"/>
    <property type="project" value="UniProtKB-KW"/>
</dbReference>
<comment type="similarity">
    <text evidence="2">Belongs to the HIBADH-related family. 3-hydroxyisobutyrate dehydrogenase subfamily.</text>
</comment>
<dbReference type="AlphaFoldDB" id="A0A0M0JA79"/>
<sequence>MTRRASTKATPVKNVALIGLGAMGLPMLDNFIAAGYKMRVYDVNASAMKEAAAKGADGAASPAEAAAGADAVVTMVPNDSVLRKVTCAPETGILHAMRPGSVHVSCSTVHPDTSRELARLHATAGSAFVGAPIFARADGVARRLASFCVGGEAGAIAMARPLLEANANGIFEFGDDPGAGNVVKICGNYMIASTIQTCAEALSLAEKSGLDRQAVMRMLNTTIFDCLIYRGYGDRVAQRSHVPGEPLVGPGFQLELGLKDVTLACDVARQVQAPMPFATLLHDRFLAAAARGRGKLDWSAVALSASEEAGVDVSHLVPPLPGAGKKP</sequence>
<feature type="domain" description="6-phosphogluconate dehydrogenase NADP-binding" evidence="9">
    <location>
        <begin position="14"/>
        <end position="171"/>
    </location>
</feature>
<reference evidence="12" key="1">
    <citation type="journal article" date="2015" name="PLoS Genet.">
        <title>Genome Sequence and Transcriptome Analyses of Chrysochromulina tobin: Metabolic Tools for Enhanced Algal Fitness in the Prominent Order Prymnesiales (Haptophyceae).</title>
        <authorList>
            <person name="Hovde B.T."/>
            <person name="Deodato C.R."/>
            <person name="Hunsperger H.M."/>
            <person name="Ryken S.A."/>
            <person name="Yost W."/>
            <person name="Jha R.K."/>
            <person name="Patterson J."/>
            <person name="Monnat R.J. Jr."/>
            <person name="Barlow S.B."/>
            <person name="Starkenburg S.R."/>
            <person name="Cattolico R.A."/>
        </authorList>
    </citation>
    <scope>NUCLEOTIDE SEQUENCE</scope>
    <source>
        <strain evidence="12">CCMP291</strain>
    </source>
</reference>
<keyword evidence="6" id="KW-0520">NAD</keyword>
<evidence type="ECO:0000256" key="4">
    <source>
        <dbReference type="ARBA" id="ARBA00022456"/>
    </source>
</evidence>
<dbReference type="EC" id="1.1.1.31" evidence="3"/>
<dbReference type="InterPro" id="IPR015815">
    <property type="entry name" value="HIBADH-related"/>
</dbReference>
<gene>
    <name evidence="11" type="ORF">Ctob_009263</name>
</gene>
<dbReference type="OrthoDB" id="435038at2759"/>
<evidence type="ECO:0000256" key="8">
    <source>
        <dbReference type="PIRSR" id="PIRSR000103-1"/>
    </source>
</evidence>
<dbReference type="GO" id="GO:0050661">
    <property type="term" value="F:NADP binding"/>
    <property type="evidence" value="ECO:0007669"/>
    <property type="project" value="InterPro"/>
</dbReference>
<dbReference type="SUPFAM" id="SSF48179">
    <property type="entry name" value="6-phosphogluconate dehydrogenase C-terminal domain-like"/>
    <property type="match status" value="1"/>
</dbReference>
<dbReference type="Pfam" id="PF03446">
    <property type="entry name" value="NAD_binding_2"/>
    <property type="match status" value="1"/>
</dbReference>
<dbReference type="InterPro" id="IPR006115">
    <property type="entry name" value="6PGDH_NADP-bd"/>
</dbReference>
<accession>A0A0M0JA79</accession>
<dbReference type="Gene3D" id="3.40.50.720">
    <property type="entry name" value="NAD(P)-binding Rossmann-like Domain"/>
    <property type="match status" value="1"/>
</dbReference>
<evidence type="ECO:0000313" key="11">
    <source>
        <dbReference type="EMBL" id="KOO23484.1"/>
    </source>
</evidence>
<dbReference type="PIRSF" id="PIRSF000103">
    <property type="entry name" value="HIBADH"/>
    <property type="match status" value="1"/>
</dbReference>
<protein>
    <recommendedName>
        <fullName evidence="3">3-hydroxyisobutyrate dehydrogenase</fullName>
        <ecNumber evidence="3">1.1.1.31</ecNumber>
    </recommendedName>
</protein>
<dbReference type="InterPro" id="IPR008927">
    <property type="entry name" value="6-PGluconate_DH-like_C_sf"/>
</dbReference>
<dbReference type="SUPFAM" id="SSF51735">
    <property type="entry name" value="NAD(P)-binding Rossmann-fold domains"/>
    <property type="match status" value="1"/>
</dbReference>
<evidence type="ECO:0000313" key="12">
    <source>
        <dbReference type="Proteomes" id="UP000037460"/>
    </source>
</evidence>
<dbReference type="Proteomes" id="UP000037460">
    <property type="component" value="Unassembled WGS sequence"/>
</dbReference>
<dbReference type="EMBL" id="JWZX01003187">
    <property type="protein sequence ID" value="KOO23484.1"/>
    <property type="molecule type" value="Genomic_DNA"/>
</dbReference>
<comment type="caution">
    <text evidence="11">The sequence shown here is derived from an EMBL/GenBank/DDBJ whole genome shotgun (WGS) entry which is preliminary data.</text>
</comment>
<name>A0A0M0JA79_9EUKA</name>
<dbReference type="InterPro" id="IPR036291">
    <property type="entry name" value="NAD(P)-bd_dom_sf"/>
</dbReference>
<dbReference type="Gene3D" id="1.10.1040.10">
    <property type="entry name" value="N-(1-d-carboxylethyl)-l-norvaline Dehydrogenase, domain 2"/>
    <property type="match status" value="1"/>
</dbReference>
<evidence type="ECO:0000256" key="6">
    <source>
        <dbReference type="ARBA" id="ARBA00023027"/>
    </source>
</evidence>
<dbReference type="InterPro" id="IPR029154">
    <property type="entry name" value="HIBADH-like_NADP-bd"/>
</dbReference>
<evidence type="ECO:0000256" key="3">
    <source>
        <dbReference type="ARBA" id="ARBA00012991"/>
    </source>
</evidence>
<keyword evidence="4" id="KW-0101">Branched-chain amino acid catabolism</keyword>
<keyword evidence="12" id="KW-1185">Reference proteome</keyword>
<keyword evidence="5" id="KW-0560">Oxidoreductase</keyword>
<dbReference type="InterPro" id="IPR013328">
    <property type="entry name" value="6PGD_dom2"/>
</dbReference>